<accession>A0A8J3LW09</accession>
<organism evidence="1 2">
    <name type="scientific">Planosporangium flavigriseum</name>
    <dbReference type="NCBI Taxonomy" id="373681"/>
    <lineage>
        <taxon>Bacteria</taxon>
        <taxon>Bacillati</taxon>
        <taxon>Actinomycetota</taxon>
        <taxon>Actinomycetes</taxon>
        <taxon>Micromonosporales</taxon>
        <taxon>Micromonosporaceae</taxon>
        <taxon>Planosporangium</taxon>
    </lineage>
</organism>
<gene>
    <name evidence="1" type="ORF">Pfl04_27540</name>
</gene>
<dbReference type="Proteomes" id="UP000653674">
    <property type="component" value="Unassembled WGS sequence"/>
</dbReference>
<name>A0A8J3LW09_9ACTN</name>
<proteinExistence type="predicted"/>
<protein>
    <submittedName>
        <fullName evidence="1">Uncharacterized protein</fullName>
    </submittedName>
</protein>
<reference evidence="1" key="1">
    <citation type="submission" date="2021-01" db="EMBL/GenBank/DDBJ databases">
        <title>Whole genome shotgun sequence of Planosporangium flavigriseum NBRC 105377.</title>
        <authorList>
            <person name="Komaki H."/>
            <person name="Tamura T."/>
        </authorList>
    </citation>
    <scope>NUCLEOTIDE SEQUENCE</scope>
    <source>
        <strain evidence="1">NBRC 105377</strain>
    </source>
</reference>
<evidence type="ECO:0000313" key="1">
    <source>
        <dbReference type="EMBL" id="GIG74350.1"/>
    </source>
</evidence>
<evidence type="ECO:0000313" key="2">
    <source>
        <dbReference type="Proteomes" id="UP000653674"/>
    </source>
</evidence>
<dbReference type="EMBL" id="BONU01000017">
    <property type="protein sequence ID" value="GIG74350.1"/>
    <property type="molecule type" value="Genomic_DNA"/>
</dbReference>
<sequence length="72" mass="7650">MPHAPAGYDNLALADHRRMSISLTYADSPDTTTPLLAALRDLAEAAGDACRCDLRGHLAGDHKVRPVDRGAP</sequence>
<dbReference type="AlphaFoldDB" id="A0A8J3LW09"/>
<comment type="caution">
    <text evidence="1">The sequence shown here is derived from an EMBL/GenBank/DDBJ whole genome shotgun (WGS) entry which is preliminary data.</text>
</comment>
<keyword evidence="2" id="KW-1185">Reference proteome</keyword>